<gene>
    <name evidence="2" type="ORF">TPAB3V08_LOCUS11210</name>
</gene>
<proteinExistence type="predicted"/>
<name>A0ABN7PFC9_TIMPD</name>
<feature type="transmembrane region" description="Helical" evidence="1">
    <location>
        <begin position="65"/>
        <end position="83"/>
    </location>
</feature>
<evidence type="ECO:0000313" key="2">
    <source>
        <dbReference type="EMBL" id="CAG2064263.1"/>
    </source>
</evidence>
<accession>A0ABN7PFC9</accession>
<dbReference type="Proteomes" id="UP001153148">
    <property type="component" value="Unassembled WGS sequence"/>
</dbReference>
<comment type="caution">
    <text evidence="2">The sequence shown here is derived from an EMBL/GenBank/DDBJ whole genome shotgun (WGS) entry which is preliminary data.</text>
</comment>
<evidence type="ECO:0000313" key="3">
    <source>
        <dbReference type="Proteomes" id="UP001153148"/>
    </source>
</evidence>
<sequence>FRWLKDLFLLGLNKDLTQEDLYNTLPEDVSEKLGDKMERLWKKNMAANEKKSKKASLLHVIIKMFFWQFMMYGILTFIVSCVFR</sequence>
<keyword evidence="1" id="KW-1133">Transmembrane helix</keyword>
<organism evidence="2 3">
    <name type="scientific">Timema podura</name>
    <name type="common">Walking stick</name>
    <dbReference type="NCBI Taxonomy" id="61482"/>
    <lineage>
        <taxon>Eukaryota</taxon>
        <taxon>Metazoa</taxon>
        <taxon>Ecdysozoa</taxon>
        <taxon>Arthropoda</taxon>
        <taxon>Hexapoda</taxon>
        <taxon>Insecta</taxon>
        <taxon>Pterygota</taxon>
        <taxon>Neoptera</taxon>
        <taxon>Polyneoptera</taxon>
        <taxon>Phasmatodea</taxon>
        <taxon>Timematodea</taxon>
        <taxon>Timematoidea</taxon>
        <taxon>Timematidae</taxon>
        <taxon>Timema</taxon>
    </lineage>
</organism>
<dbReference type="EMBL" id="CAJPIN010032829">
    <property type="protein sequence ID" value="CAG2064263.1"/>
    <property type="molecule type" value="Genomic_DNA"/>
</dbReference>
<reference evidence="2" key="1">
    <citation type="submission" date="2021-03" db="EMBL/GenBank/DDBJ databases">
        <authorList>
            <person name="Tran Van P."/>
        </authorList>
    </citation>
    <scope>NUCLEOTIDE SEQUENCE</scope>
</reference>
<keyword evidence="1" id="KW-0812">Transmembrane</keyword>
<protein>
    <submittedName>
        <fullName evidence="2">Uncharacterized protein</fullName>
    </submittedName>
</protein>
<feature type="non-terminal residue" evidence="2">
    <location>
        <position position="1"/>
    </location>
</feature>
<keyword evidence="3" id="KW-1185">Reference proteome</keyword>
<keyword evidence="1" id="KW-0472">Membrane</keyword>
<evidence type="ECO:0000256" key="1">
    <source>
        <dbReference type="SAM" id="Phobius"/>
    </source>
</evidence>